<dbReference type="WBParaSite" id="PTRK_0000119500.1">
    <property type="protein sequence ID" value="PTRK_0000119500.1"/>
    <property type="gene ID" value="PTRK_0000119500"/>
</dbReference>
<protein>
    <submittedName>
        <fullName evidence="2">FTH domain-containing protein</fullName>
    </submittedName>
</protein>
<evidence type="ECO:0000313" key="1">
    <source>
        <dbReference type="Proteomes" id="UP000038045"/>
    </source>
</evidence>
<keyword evidence="1" id="KW-1185">Reference proteome</keyword>
<evidence type="ECO:0000313" key="2">
    <source>
        <dbReference type="WBParaSite" id="PTRK_0000119500.1"/>
    </source>
</evidence>
<proteinExistence type="predicted"/>
<dbReference type="Proteomes" id="UP000038045">
    <property type="component" value="Unplaced"/>
</dbReference>
<dbReference type="AlphaFoldDB" id="A0A0N4Z2T8"/>
<accession>A0A0N4Z2T8</accession>
<sequence>MITRVCSKELYFIIDDERNRLIQRPMAQKIYYHHGFENNEEKKEFIITTNQQINYKQGRKSIEMTFIKKKFNEIRFYLEYFQLQTAHSMFCNFEGNQSLFYFCENFLSVYPLNLNLVVLKLKNINSTFLIFDFLDEISQTVESLILDTVENVSVQHNAIIPFFPQLKCFGIRRNVMGSRFENKMIRNVILDSPQLEYLSIRNSTSLNYLQLLDLIVENRFQFCSDPCMNRNLTTYLYIDEVTGDDEFDEYIDFLEFYLSPHFDTVSRSIQLPDFRTIDFVFHCNRCGFSKLLFLYIITDLDLFEKGHGRFITIR</sequence>
<reference evidence="2" key="1">
    <citation type="submission" date="2017-02" db="UniProtKB">
        <authorList>
            <consortium name="WormBaseParasite"/>
        </authorList>
    </citation>
    <scope>IDENTIFICATION</scope>
</reference>
<name>A0A0N4Z2T8_PARTI</name>
<organism evidence="1 2">
    <name type="scientific">Parastrongyloides trichosuri</name>
    <name type="common">Possum-specific nematode worm</name>
    <dbReference type="NCBI Taxonomy" id="131310"/>
    <lineage>
        <taxon>Eukaryota</taxon>
        <taxon>Metazoa</taxon>
        <taxon>Ecdysozoa</taxon>
        <taxon>Nematoda</taxon>
        <taxon>Chromadorea</taxon>
        <taxon>Rhabditida</taxon>
        <taxon>Tylenchina</taxon>
        <taxon>Panagrolaimomorpha</taxon>
        <taxon>Strongyloidoidea</taxon>
        <taxon>Strongyloididae</taxon>
        <taxon>Parastrongyloides</taxon>
    </lineage>
</organism>